<dbReference type="Proteomes" id="UP000735874">
    <property type="component" value="Unassembled WGS sequence"/>
</dbReference>
<protein>
    <submittedName>
        <fullName evidence="3">Uncharacterized protein</fullName>
    </submittedName>
</protein>
<evidence type="ECO:0000313" key="5">
    <source>
        <dbReference type="Proteomes" id="UP000736787"/>
    </source>
</evidence>
<evidence type="ECO:0000313" key="2">
    <source>
        <dbReference type="EMBL" id="KAG2899584.1"/>
    </source>
</evidence>
<dbReference type="EMBL" id="RCML01000737">
    <property type="protein sequence ID" value="KAG2970281.1"/>
    <property type="molecule type" value="Genomic_DNA"/>
</dbReference>
<dbReference type="Proteomes" id="UP000736787">
    <property type="component" value="Unassembled WGS sequence"/>
</dbReference>
<dbReference type="EMBL" id="RCMG01000266">
    <property type="protein sequence ID" value="KAG2858050.1"/>
    <property type="molecule type" value="Genomic_DNA"/>
</dbReference>
<name>A0A8T1DL83_9STRA</name>
<dbReference type="Proteomes" id="UP000774804">
    <property type="component" value="Unassembled WGS sequence"/>
</dbReference>
<sequence length="86" mass="9493">MIASFLQRHDIRFAAAKIKKHSYNKKVAGALYVLDSTGGYREVSVAMAQQIIFVGLALPGAHLKVRKAENFSCQHISSSGELLWAF</sequence>
<dbReference type="EMBL" id="RCMK01000257">
    <property type="protein sequence ID" value="KAG2940433.1"/>
    <property type="molecule type" value="Genomic_DNA"/>
</dbReference>
<evidence type="ECO:0000313" key="4">
    <source>
        <dbReference type="EMBL" id="KAG2970281.1"/>
    </source>
</evidence>
<reference evidence="3" key="1">
    <citation type="submission" date="2018-10" db="EMBL/GenBank/DDBJ databases">
        <title>Effector identification in a new, highly contiguous assembly of the strawberry crown rot pathogen Phytophthora cactorum.</title>
        <authorList>
            <person name="Armitage A.D."/>
            <person name="Nellist C.F."/>
            <person name="Bates H."/>
            <person name="Vickerstaff R.J."/>
            <person name="Harrison R.J."/>
        </authorList>
    </citation>
    <scope>NUCLEOTIDE SEQUENCE</scope>
    <source>
        <strain evidence="1">15-7</strain>
        <strain evidence="2">4032</strain>
        <strain evidence="3">4040</strain>
        <strain evidence="4">P415</strain>
    </source>
</reference>
<evidence type="ECO:0000313" key="1">
    <source>
        <dbReference type="EMBL" id="KAG2858050.1"/>
    </source>
</evidence>
<dbReference type="EMBL" id="RCMI01000725">
    <property type="protein sequence ID" value="KAG2899584.1"/>
    <property type="molecule type" value="Genomic_DNA"/>
</dbReference>
<evidence type="ECO:0000313" key="3">
    <source>
        <dbReference type="EMBL" id="KAG2940433.1"/>
    </source>
</evidence>
<comment type="caution">
    <text evidence="3">The sequence shown here is derived from an EMBL/GenBank/DDBJ whole genome shotgun (WGS) entry which is preliminary data.</text>
</comment>
<dbReference type="Proteomes" id="UP000697107">
    <property type="component" value="Unassembled WGS sequence"/>
</dbReference>
<proteinExistence type="predicted"/>
<accession>A0A8T1DL83</accession>
<gene>
    <name evidence="1" type="ORF">PC113_g10144</name>
    <name evidence="2" type="ORF">PC115_g16484</name>
    <name evidence="3" type="ORF">PC117_g10519</name>
    <name evidence="4" type="ORF">PC118_g16967</name>
</gene>
<dbReference type="AlphaFoldDB" id="A0A8T1DL83"/>
<organism evidence="3 5">
    <name type="scientific">Phytophthora cactorum</name>
    <dbReference type="NCBI Taxonomy" id="29920"/>
    <lineage>
        <taxon>Eukaryota</taxon>
        <taxon>Sar</taxon>
        <taxon>Stramenopiles</taxon>
        <taxon>Oomycota</taxon>
        <taxon>Peronosporomycetes</taxon>
        <taxon>Peronosporales</taxon>
        <taxon>Peronosporaceae</taxon>
        <taxon>Phytophthora</taxon>
    </lineage>
</organism>